<organism evidence="1 2">
    <name type="scientific">Armillaria luteobubalina</name>
    <dbReference type="NCBI Taxonomy" id="153913"/>
    <lineage>
        <taxon>Eukaryota</taxon>
        <taxon>Fungi</taxon>
        <taxon>Dikarya</taxon>
        <taxon>Basidiomycota</taxon>
        <taxon>Agaricomycotina</taxon>
        <taxon>Agaricomycetes</taxon>
        <taxon>Agaricomycetidae</taxon>
        <taxon>Agaricales</taxon>
        <taxon>Marasmiineae</taxon>
        <taxon>Physalacriaceae</taxon>
        <taxon>Armillaria</taxon>
    </lineage>
</organism>
<sequence>MSRVQSQSQRKVLTLLPLVPAQYDYQQHTFGLKRLMMNTFGHAFKIGDWVMPQGGPYHADTGCMISHSHILIVNLVWLAPAWTPSFIHSPQEGFLIMSLKQGHMSFTDTVASDHLEKFLWHTHHPNSASDTTPIQDIVDQSFCRSPIPEEWHFKEGERVQIVDQMRTGVVAGVYHNVVEVTLEDRSTSQLFAWPVVMKVFNLGDYVEVVGGEYASHLGYMQDITDTVGIEVLEGARSQNIQEITVHRNCAKVFTISQPEHTPIEMNEDLSLLMCTDTVPWKGIHILVLRTDSEMRDSYLDDMNRSTSDRHGPYVWADSYKGKVSTVVNMSINQAGISGLKVVEEKIQEHFERAIVGSNNSKPTTIEITVPA</sequence>
<reference evidence="1" key="1">
    <citation type="submission" date="2023-06" db="EMBL/GenBank/DDBJ databases">
        <authorList>
            <consortium name="Lawrence Berkeley National Laboratory"/>
            <person name="Ahrendt S."/>
            <person name="Sahu N."/>
            <person name="Indic B."/>
            <person name="Wong-Bajracharya J."/>
            <person name="Merenyi Z."/>
            <person name="Ke H.-M."/>
            <person name="Monk M."/>
            <person name="Kocsube S."/>
            <person name="Drula E."/>
            <person name="Lipzen A."/>
            <person name="Balint B."/>
            <person name="Henrissat B."/>
            <person name="Andreopoulos B."/>
            <person name="Martin F.M."/>
            <person name="Harder C.B."/>
            <person name="Rigling D."/>
            <person name="Ford K.L."/>
            <person name="Foster G.D."/>
            <person name="Pangilinan J."/>
            <person name="Papanicolaou A."/>
            <person name="Barry K."/>
            <person name="LaButti K."/>
            <person name="Viragh M."/>
            <person name="Koriabine M."/>
            <person name="Yan M."/>
            <person name="Riley R."/>
            <person name="Champramary S."/>
            <person name="Plett K.L."/>
            <person name="Tsai I.J."/>
            <person name="Slot J."/>
            <person name="Sipos G."/>
            <person name="Plett J."/>
            <person name="Nagy L.G."/>
            <person name="Grigoriev I.V."/>
        </authorList>
    </citation>
    <scope>NUCLEOTIDE SEQUENCE</scope>
    <source>
        <strain evidence="1">HWK02</strain>
    </source>
</reference>
<dbReference type="AlphaFoldDB" id="A0AA39PYC9"/>
<evidence type="ECO:0000313" key="1">
    <source>
        <dbReference type="EMBL" id="KAK0492858.1"/>
    </source>
</evidence>
<dbReference type="Proteomes" id="UP001175228">
    <property type="component" value="Unassembled WGS sequence"/>
</dbReference>
<proteinExistence type="predicted"/>
<dbReference type="EMBL" id="JAUEPU010000027">
    <property type="protein sequence ID" value="KAK0492858.1"/>
    <property type="molecule type" value="Genomic_DNA"/>
</dbReference>
<comment type="caution">
    <text evidence="1">The sequence shown here is derived from an EMBL/GenBank/DDBJ whole genome shotgun (WGS) entry which is preliminary data.</text>
</comment>
<gene>
    <name evidence="1" type="ORF">EDD18DRAFT_1108469</name>
</gene>
<accession>A0AA39PYC9</accession>
<name>A0AA39PYC9_9AGAR</name>
<keyword evidence="2" id="KW-1185">Reference proteome</keyword>
<evidence type="ECO:0000313" key="2">
    <source>
        <dbReference type="Proteomes" id="UP001175228"/>
    </source>
</evidence>
<protein>
    <recommendedName>
        <fullName evidence="3">KOW domain-containing protein</fullName>
    </recommendedName>
</protein>
<evidence type="ECO:0008006" key="3">
    <source>
        <dbReference type="Google" id="ProtNLM"/>
    </source>
</evidence>